<feature type="region of interest" description="Disordered" evidence="1">
    <location>
        <begin position="1"/>
        <end position="47"/>
    </location>
</feature>
<evidence type="ECO:0000313" key="4">
    <source>
        <dbReference type="Proteomes" id="UP000295146"/>
    </source>
</evidence>
<comment type="caution">
    <text evidence="3">The sequence shown here is derived from an EMBL/GenBank/DDBJ whole genome shotgun (WGS) entry which is preliminary data.</text>
</comment>
<feature type="domain" description="DUF1707" evidence="2">
    <location>
        <begin position="77"/>
        <end position="129"/>
    </location>
</feature>
<sequence length="201" mass="22827">MTSADRGRSHRGGPGARRGREWQGWNGPGWNGSGWNGPGDWQQNGWGGRGWVGDWREIGFDEPQDARRHNDVPAKRVRIGDAERDQAVSLLSDHFVAGRLTQAEFEERSEQATRSRYNDELEPLFDDLPTSRELQVAQHGPAGVRRRPGPPPPLLMLMPFLMIGLVISSVALTAPWLLWGVFWIVLISGMSKRRWHNNYRR</sequence>
<name>A0A4R8BY54_9ACTN</name>
<protein>
    <submittedName>
        <fullName evidence="3">Uncharacterized protein DUF1707</fullName>
    </submittedName>
</protein>
<feature type="compositionally biased region" description="Gly residues" evidence="1">
    <location>
        <begin position="26"/>
        <end position="37"/>
    </location>
</feature>
<accession>A0A4R8BY54</accession>
<dbReference type="InterPro" id="IPR012551">
    <property type="entry name" value="DUF1707_SHOCT-like"/>
</dbReference>
<organism evidence="3 4">
    <name type="scientific">Kribbella pratensis</name>
    <dbReference type="NCBI Taxonomy" id="2512112"/>
    <lineage>
        <taxon>Bacteria</taxon>
        <taxon>Bacillati</taxon>
        <taxon>Actinomycetota</taxon>
        <taxon>Actinomycetes</taxon>
        <taxon>Propionibacteriales</taxon>
        <taxon>Kribbellaceae</taxon>
        <taxon>Kribbella</taxon>
    </lineage>
</organism>
<dbReference type="Proteomes" id="UP000295146">
    <property type="component" value="Unassembled WGS sequence"/>
</dbReference>
<evidence type="ECO:0000256" key="1">
    <source>
        <dbReference type="SAM" id="MobiDB-lite"/>
    </source>
</evidence>
<dbReference type="AlphaFoldDB" id="A0A4R8BY54"/>
<dbReference type="OrthoDB" id="3534574at2"/>
<reference evidence="3 4" key="1">
    <citation type="submission" date="2019-03" db="EMBL/GenBank/DDBJ databases">
        <title>Genomic Encyclopedia of Type Strains, Phase III (KMG-III): the genomes of soil and plant-associated and newly described type strains.</title>
        <authorList>
            <person name="Whitman W."/>
        </authorList>
    </citation>
    <scope>NUCLEOTIDE SEQUENCE [LARGE SCALE GENOMIC DNA]</scope>
    <source>
        <strain evidence="3 4">VKM Ac-2573</strain>
    </source>
</reference>
<evidence type="ECO:0000313" key="3">
    <source>
        <dbReference type="EMBL" id="TDW66127.1"/>
    </source>
</evidence>
<keyword evidence="4" id="KW-1185">Reference proteome</keyword>
<proteinExistence type="predicted"/>
<dbReference type="RefSeq" id="WP_134107823.1">
    <property type="nucleotide sequence ID" value="NZ_SODP01000003.1"/>
</dbReference>
<dbReference type="Pfam" id="PF08044">
    <property type="entry name" value="DUF1707"/>
    <property type="match status" value="1"/>
</dbReference>
<dbReference type="EMBL" id="SODP01000003">
    <property type="protein sequence ID" value="TDW66127.1"/>
    <property type="molecule type" value="Genomic_DNA"/>
</dbReference>
<evidence type="ECO:0000259" key="2">
    <source>
        <dbReference type="Pfam" id="PF08044"/>
    </source>
</evidence>
<gene>
    <name evidence="3" type="ORF">EV653_6143</name>
</gene>